<feature type="domain" description="Zn(2)-C6 fungal-type" evidence="8">
    <location>
        <begin position="22"/>
        <end position="50"/>
    </location>
</feature>
<feature type="compositionally biased region" description="Polar residues" evidence="7">
    <location>
        <begin position="463"/>
        <end position="475"/>
    </location>
</feature>
<accession>A0AAN6DNQ3</accession>
<dbReference type="Proteomes" id="UP001203852">
    <property type="component" value="Unassembled WGS sequence"/>
</dbReference>
<proteinExistence type="predicted"/>
<dbReference type="GO" id="GO:0003677">
    <property type="term" value="F:DNA binding"/>
    <property type="evidence" value="ECO:0007669"/>
    <property type="project" value="UniProtKB-KW"/>
</dbReference>
<reference evidence="9" key="1">
    <citation type="journal article" date="2022" name="bioRxiv">
        <title>Deciphering the potential niche of two novel black yeast fungi from a biological soil crust based on their genomes, phenotypes, and melanin regulation.</title>
        <authorList>
            <consortium name="DOE Joint Genome Institute"/>
            <person name="Carr E.C."/>
            <person name="Barton Q."/>
            <person name="Grambo S."/>
            <person name="Sullivan M."/>
            <person name="Renfro C.M."/>
            <person name="Kuo A."/>
            <person name="Pangilinan J."/>
            <person name="Lipzen A."/>
            <person name="Keymanesh K."/>
            <person name="Savage E."/>
            <person name="Barry K."/>
            <person name="Grigoriev I.V."/>
            <person name="Riekhof W.R."/>
            <person name="Harris S.S."/>
        </authorList>
    </citation>
    <scope>NUCLEOTIDE SEQUENCE</scope>
    <source>
        <strain evidence="9">JF 03-4F</strain>
    </source>
</reference>
<evidence type="ECO:0000256" key="2">
    <source>
        <dbReference type="ARBA" id="ARBA00022833"/>
    </source>
</evidence>
<keyword evidence="5" id="KW-0804">Transcription</keyword>
<keyword evidence="1" id="KW-0479">Metal-binding</keyword>
<evidence type="ECO:0000256" key="7">
    <source>
        <dbReference type="SAM" id="MobiDB-lite"/>
    </source>
</evidence>
<dbReference type="PROSITE" id="PS00463">
    <property type="entry name" value="ZN2_CY6_FUNGAL_1"/>
    <property type="match status" value="1"/>
</dbReference>
<keyword evidence="3" id="KW-0805">Transcription regulation</keyword>
<dbReference type="InterPro" id="IPR001138">
    <property type="entry name" value="Zn2Cys6_DnaBD"/>
</dbReference>
<evidence type="ECO:0000256" key="1">
    <source>
        <dbReference type="ARBA" id="ARBA00022723"/>
    </source>
</evidence>
<evidence type="ECO:0000256" key="4">
    <source>
        <dbReference type="ARBA" id="ARBA00023125"/>
    </source>
</evidence>
<name>A0AAN6DNQ3_9EURO</name>
<protein>
    <recommendedName>
        <fullName evidence="8">Zn(2)-C6 fungal-type domain-containing protein</fullName>
    </recommendedName>
</protein>
<keyword evidence="10" id="KW-1185">Reference proteome</keyword>
<organism evidence="9 10">
    <name type="scientific">Exophiala viscosa</name>
    <dbReference type="NCBI Taxonomy" id="2486360"/>
    <lineage>
        <taxon>Eukaryota</taxon>
        <taxon>Fungi</taxon>
        <taxon>Dikarya</taxon>
        <taxon>Ascomycota</taxon>
        <taxon>Pezizomycotina</taxon>
        <taxon>Eurotiomycetes</taxon>
        <taxon>Chaetothyriomycetidae</taxon>
        <taxon>Chaetothyriales</taxon>
        <taxon>Herpotrichiellaceae</taxon>
        <taxon>Exophiala</taxon>
    </lineage>
</organism>
<evidence type="ECO:0000313" key="10">
    <source>
        <dbReference type="Proteomes" id="UP001203852"/>
    </source>
</evidence>
<evidence type="ECO:0000259" key="8">
    <source>
        <dbReference type="PROSITE" id="PS50048"/>
    </source>
</evidence>
<evidence type="ECO:0000313" key="9">
    <source>
        <dbReference type="EMBL" id="KAI1609701.1"/>
    </source>
</evidence>
<evidence type="ECO:0000256" key="3">
    <source>
        <dbReference type="ARBA" id="ARBA00023015"/>
    </source>
</evidence>
<dbReference type="PROSITE" id="PS50048">
    <property type="entry name" value="ZN2_CY6_FUNGAL_2"/>
    <property type="match status" value="1"/>
</dbReference>
<dbReference type="SMART" id="SM00066">
    <property type="entry name" value="GAL4"/>
    <property type="match status" value="1"/>
</dbReference>
<dbReference type="PANTHER" id="PTHR36206:SF16">
    <property type="entry name" value="TRANSCRIPTION FACTOR DOMAIN-CONTAINING PROTEIN-RELATED"/>
    <property type="match status" value="1"/>
</dbReference>
<dbReference type="InterPro" id="IPR052360">
    <property type="entry name" value="Transcr_Regulatory_Proteins"/>
</dbReference>
<keyword evidence="2" id="KW-0862">Zinc</keyword>
<comment type="caution">
    <text evidence="9">The sequence shown here is derived from an EMBL/GenBank/DDBJ whole genome shotgun (WGS) entry which is preliminary data.</text>
</comment>
<dbReference type="InterPro" id="IPR036864">
    <property type="entry name" value="Zn2-C6_fun-type_DNA-bd_sf"/>
</dbReference>
<dbReference type="CDD" id="cd00067">
    <property type="entry name" value="GAL4"/>
    <property type="match status" value="1"/>
</dbReference>
<dbReference type="PANTHER" id="PTHR36206">
    <property type="entry name" value="ASPERCRYPTIN BIOSYNTHESIS CLUSTER-SPECIFIC TRANSCRIPTION REGULATOR ATNN-RELATED"/>
    <property type="match status" value="1"/>
</dbReference>
<dbReference type="SUPFAM" id="SSF57701">
    <property type="entry name" value="Zn2/Cys6 DNA-binding domain"/>
    <property type="match status" value="1"/>
</dbReference>
<feature type="region of interest" description="Disordered" evidence="7">
    <location>
        <begin position="400"/>
        <end position="475"/>
    </location>
</feature>
<evidence type="ECO:0000256" key="5">
    <source>
        <dbReference type="ARBA" id="ARBA00023163"/>
    </source>
</evidence>
<dbReference type="Gene3D" id="4.10.240.10">
    <property type="entry name" value="Zn(2)-C6 fungal-type DNA-binding domain"/>
    <property type="match status" value="1"/>
</dbReference>
<keyword evidence="6" id="KW-0539">Nucleus</keyword>
<dbReference type="Pfam" id="PF00172">
    <property type="entry name" value="Zn_clus"/>
    <property type="match status" value="1"/>
</dbReference>
<keyword evidence="4" id="KW-0238">DNA-binding</keyword>
<gene>
    <name evidence="9" type="ORF">EDD36DRAFT_54642</name>
</gene>
<dbReference type="AlphaFoldDB" id="A0AAN6DNQ3"/>
<dbReference type="EMBL" id="MU404359">
    <property type="protein sequence ID" value="KAI1609701.1"/>
    <property type="molecule type" value="Genomic_DNA"/>
</dbReference>
<sequence length="666" mass="73189">MAQHSESSLIRARPNCRKVKTGCRTCKIRKKKCDEGRPSCQRCLSTGRICDGYGVWGGGNNPFKQHPSSQISLFTGKEPGLTSKLSLISPTAAQKLFPIHTVSADEHICMEWFIHRTATKLPGAFESDFWTTLLPQASYSEPAVLHAIITLASVHKRQVLDLSTCADTSELFALQHYTRATGDLRRKIETRSKTSTQVALIACAIFVQLEYLRGCYQTALTHLRHGLVLLEDQARANNGDHVKIEPGILQIFTTMFIQARLLGQDAGGPRALLTLLQEIEPVDGAFQSAWHTRLSLEYTILRVFDMVDLTQSSRHSSTSSSGQCCPPDFNVYECSTLLLIELDTWLAACELTVAQLRKLPRTIPTALALFGMRLLHVYRTVACIMIADCTSAMSSRSRSAERDADAATSSSSLSSSSPLSTAAAAVQSTTSTSTSSQETGSTSWPSPKPYTPSTTSSEPPRFQAQSSSSTTNTEPLFQLINEESRTLYKLAYNASVNPSIDKHRNRHDSGDNYSTSTSIADMGWIAPLYFTAIHGSTPNTRKEAIDSLHCSLHREGIFNATLVTSVAERVLEIEQDGHHITCPPESVARDSGNYCRPAEVSLSPPPLPLKYRVSDVQVDLPEGPDGILLLNYSICSNDSDTDPWVKRQSVYNLRTACWTSDCEIAI</sequence>
<feature type="compositionally biased region" description="Low complexity" evidence="7">
    <location>
        <begin position="406"/>
        <end position="460"/>
    </location>
</feature>
<dbReference type="GO" id="GO:0008270">
    <property type="term" value="F:zinc ion binding"/>
    <property type="evidence" value="ECO:0007669"/>
    <property type="project" value="InterPro"/>
</dbReference>
<evidence type="ECO:0000256" key="6">
    <source>
        <dbReference type="ARBA" id="ARBA00023242"/>
    </source>
</evidence>
<dbReference type="GO" id="GO:0000981">
    <property type="term" value="F:DNA-binding transcription factor activity, RNA polymerase II-specific"/>
    <property type="evidence" value="ECO:0007669"/>
    <property type="project" value="InterPro"/>
</dbReference>